<dbReference type="EMBL" id="CP025120">
    <property type="protein sequence ID" value="AUD77780.1"/>
    <property type="molecule type" value="Genomic_DNA"/>
</dbReference>
<dbReference type="Pfam" id="PF13673">
    <property type="entry name" value="Acetyltransf_10"/>
    <property type="match status" value="1"/>
</dbReference>
<dbReference type="AlphaFoldDB" id="A0A2K9A4X6"/>
<evidence type="ECO:0000259" key="1">
    <source>
        <dbReference type="PROSITE" id="PS51186"/>
    </source>
</evidence>
<keyword evidence="2" id="KW-0808">Transferase</keyword>
<keyword evidence="3" id="KW-1185">Reference proteome</keyword>
<dbReference type="InterPro" id="IPR000182">
    <property type="entry name" value="GNAT_dom"/>
</dbReference>
<name>A0A2K9A4X6_9GAMM</name>
<accession>A0A2K9A4X6</accession>
<protein>
    <submittedName>
        <fullName evidence="2">GNAT family N-acetyltransferase</fullName>
    </submittedName>
</protein>
<dbReference type="Gene3D" id="3.40.630.30">
    <property type="match status" value="1"/>
</dbReference>
<organism evidence="2 3">
    <name type="scientific">Kangiella profundi</name>
    <dbReference type="NCBI Taxonomy" id="1561924"/>
    <lineage>
        <taxon>Bacteria</taxon>
        <taxon>Pseudomonadati</taxon>
        <taxon>Pseudomonadota</taxon>
        <taxon>Gammaproteobacteria</taxon>
        <taxon>Kangiellales</taxon>
        <taxon>Kangiellaceae</taxon>
        <taxon>Kangiella</taxon>
    </lineage>
</organism>
<evidence type="ECO:0000313" key="3">
    <source>
        <dbReference type="Proteomes" id="UP000232693"/>
    </source>
</evidence>
<feature type="domain" description="N-acetyltransferase" evidence="1">
    <location>
        <begin position="5"/>
        <end position="150"/>
    </location>
</feature>
<dbReference type="Proteomes" id="UP000232693">
    <property type="component" value="Chromosome"/>
</dbReference>
<dbReference type="PROSITE" id="PS51186">
    <property type="entry name" value="GNAT"/>
    <property type="match status" value="1"/>
</dbReference>
<dbReference type="KEGG" id="kpd:CW740_00425"/>
<dbReference type="GO" id="GO:0016747">
    <property type="term" value="F:acyltransferase activity, transferring groups other than amino-acyl groups"/>
    <property type="evidence" value="ECO:0007669"/>
    <property type="project" value="InterPro"/>
</dbReference>
<reference evidence="2 3" key="1">
    <citation type="submission" date="2017-12" db="EMBL/GenBank/DDBJ databases">
        <title>Kangiella profundi FT102 completed genome.</title>
        <authorList>
            <person name="Xu J."/>
            <person name="Wang J."/>
            <person name="Lu Y."/>
        </authorList>
    </citation>
    <scope>NUCLEOTIDE SEQUENCE [LARGE SCALE GENOMIC DNA]</scope>
    <source>
        <strain evidence="2 3">FT102</strain>
    </source>
</reference>
<evidence type="ECO:0000313" key="2">
    <source>
        <dbReference type="EMBL" id="AUD77780.1"/>
    </source>
</evidence>
<gene>
    <name evidence="2" type="ORF">CW740_00425</name>
</gene>
<dbReference type="SUPFAM" id="SSF55729">
    <property type="entry name" value="Acyl-CoA N-acyltransferases (Nat)"/>
    <property type="match status" value="1"/>
</dbReference>
<proteinExistence type="predicted"/>
<dbReference type="CDD" id="cd04301">
    <property type="entry name" value="NAT_SF"/>
    <property type="match status" value="1"/>
</dbReference>
<dbReference type="InterPro" id="IPR016181">
    <property type="entry name" value="Acyl_CoA_acyltransferase"/>
</dbReference>
<dbReference type="OrthoDB" id="9796171at2"/>
<sequence>MGISIRWRSWNGLSKKELYDLIQLRLAVFCVEQNCPYQDLDGLDKLAMHLLAYDDGKLVGYLRLFESLEQYHGLASIGRVCTESAYRGKGLARDMMQLALSYSDQNFAKNIKISAQHYLEDFYSSLDFVTVTEPYLEDGIPHIGMIRQYEDNDV</sequence>
<dbReference type="RefSeq" id="WP_106645704.1">
    <property type="nucleotide sequence ID" value="NZ_BMGO01000001.1"/>
</dbReference>